<gene>
    <name evidence="2" type="ORF">LOC71_08335</name>
</gene>
<proteinExistence type="predicted"/>
<organism evidence="2 3">
    <name type="scientific">Rhodopirellula halodulae</name>
    <dbReference type="NCBI Taxonomy" id="2894198"/>
    <lineage>
        <taxon>Bacteria</taxon>
        <taxon>Pseudomonadati</taxon>
        <taxon>Planctomycetota</taxon>
        <taxon>Planctomycetia</taxon>
        <taxon>Pirellulales</taxon>
        <taxon>Pirellulaceae</taxon>
        <taxon>Rhodopirellula</taxon>
    </lineage>
</organism>
<accession>A0ABS8NFE9</accession>
<dbReference type="RefSeq" id="WP_230273078.1">
    <property type="nucleotide sequence ID" value="NZ_JAJKFW010000020.1"/>
</dbReference>
<protein>
    <submittedName>
        <fullName evidence="2">Uncharacterized protein</fullName>
    </submittedName>
</protein>
<feature type="region of interest" description="Disordered" evidence="1">
    <location>
        <begin position="56"/>
        <end position="165"/>
    </location>
</feature>
<name>A0ABS8NFE9_9BACT</name>
<evidence type="ECO:0000313" key="2">
    <source>
        <dbReference type="EMBL" id="MCC9642280.1"/>
    </source>
</evidence>
<dbReference type="Proteomes" id="UP001430306">
    <property type="component" value="Unassembled WGS sequence"/>
</dbReference>
<comment type="caution">
    <text evidence="2">The sequence shown here is derived from an EMBL/GenBank/DDBJ whole genome shotgun (WGS) entry which is preliminary data.</text>
</comment>
<feature type="compositionally biased region" description="Polar residues" evidence="1">
    <location>
        <begin position="147"/>
        <end position="165"/>
    </location>
</feature>
<feature type="compositionally biased region" description="Low complexity" evidence="1">
    <location>
        <begin position="74"/>
        <end position="94"/>
    </location>
</feature>
<reference evidence="2" key="1">
    <citation type="submission" date="2021-11" db="EMBL/GenBank/DDBJ databases">
        <title>Genome sequence.</title>
        <authorList>
            <person name="Sun Q."/>
        </authorList>
    </citation>
    <scope>NUCLEOTIDE SEQUENCE</scope>
    <source>
        <strain evidence="2">JC740</strain>
    </source>
</reference>
<evidence type="ECO:0000313" key="3">
    <source>
        <dbReference type="Proteomes" id="UP001430306"/>
    </source>
</evidence>
<feature type="compositionally biased region" description="Low complexity" evidence="1">
    <location>
        <begin position="109"/>
        <end position="128"/>
    </location>
</feature>
<sequence length="165" mass="17850">MRTLLLLGLAVGAAFMAGWFTIERDGDTTRIEINKTEIRSDARSAIDRGREILDERQQAQEAQQNGGQPGYPPQGGYYPNGAAANPNAWPPQGGTPVQGAGYSTPSQNPPNYNTAPNYNPAPNYNGYPPNQPAPGYPTPNYGGNAPTDGQNRWDSATAPWNQQYR</sequence>
<dbReference type="EMBL" id="JAJKFW010000020">
    <property type="protein sequence ID" value="MCC9642280.1"/>
    <property type="molecule type" value="Genomic_DNA"/>
</dbReference>
<keyword evidence="3" id="KW-1185">Reference proteome</keyword>
<evidence type="ECO:0000256" key="1">
    <source>
        <dbReference type="SAM" id="MobiDB-lite"/>
    </source>
</evidence>